<sequence precursor="true">MLLPLVCFVFLCSALPSVARKQSPSMEGFASYYNARFHGRCCTASGEKVNIYSMTAAHRTLPLGSVVRVTNLRNHKSVVVRINDRGPYGGGRIIDLSVSAFKKIALTHKGLIKVRLQVL</sequence>
<dbReference type="GO" id="GO:0071555">
    <property type="term" value="P:cell wall organization"/>
    <property type="evidence" value="ECO:0007669"/>
    <property type="project" value="UniProtKB-KW"/>
</dbReference>
<dbReference type="InterPro" id="IPR036908">
    <property type="entry name" value="RlpA-like_sf"/>
</dbReference>
<name>A0A2M7G6H0_9BACT</name>
<dbReference type="HAMAP" id="MF_02071">
    <property type="entry name" value="RlpA"/>
    <property type="match status" value="1"/>
</dbReference>
<dbReference type="PANTHER" id="PTHR34183">
    <property type="entry name" value="ENDOLYTIC PEPTIDOGLYCAN TRANSGLYCOSYLASE RLPA"/>
    <property type="match status" value="1"/>
</dbReference>
<evidence type="ECO:0000256" key="1">
    <source>
        <dbReference type="ARBA" id="ARBA00023239"/>
    </source>
</evidence>
<dbReference type="AlphaFoldDB" id="A0A2M7G6H0"/>
<dbReference type="InterPro" id="IPR034718">
    <property type="entry name" value="RlpA"/>
</dbReference>
<keyword evidence="3" id="KW-0732">Signal</keyword>
<comment type="function">
    <text evidence="3">Lytic transglycosylase with a strong preference for naked glycan strands that lack stem peptides.</text>
</comment>
<comment type="similarity">
    <text evidence="3 4">Belongs to the RlpA family.</text>
</comment>
<feature type="domain" description="RlpA-like protein double-psi beta-barrel" evidence="5">
    <location>
        <begin position="27"/>
        <end position="115"/>
    </location>
</feature>
<evidence type="ECO:0000259" key="5">
    <source>
        <dbReference type="Pfam" id="PF03330"/>
    </source>
</evidence>
<keyword evidence="6" id="KW-0449">Lipoprotein</keyword>
<dbReference type="EC" id="4.2.2.-" evidence="3"/>
<evidence type="ECO:0000256" key="2">
    <source>
        <dbReference type="ARBA" id="ARBA00023316"/>
    </source>
</evidence>
<dbReference type="Proteomes" id="UP000231019">
    <property type="component" value="Unassembled WGS sequence"/>
</dbReference>
<dbReference type="NCBIfam" id="TIGR00413">
    <property type="entry name" value="rlpA"/>
    <property type="match status" value="1"/>
</dbReference>
<comment type="caution">
    <text evidence="6">The sequence shown here is derived from an EMBL/GenBank/DDBJ whole genome shotgun (WGS) entry which is preliminary data.</text>
</comment>
<organism evidence="6 7">
    <name type="scientific">bacterium (Candidatus Blackallbacteria) CG17_big_fil_post_rev_8_21_14_2_50_48_46</name>
    <dbReference type="NCBI Taxonomy" id="2014261"/>
    <lineage>
        <taxon>Bacteria</taxon>
        <taxon>Candidatus Blackallbacteria</taxon>
    </lineage>
</organism>
<dbReference type="InterPro" id="IPR009009">
    <property type="entry name" value="RlpA-like_DPBB"/>
</dbReference>
<feature type="chain" id="PRO_5015013991" description="Probable endolytic peptidoglycan transglycosylase RlpA" evidence="3">
    <location>
        <begin position="20"/>
        <end position="119"/>
    </location>
</feature>
<keyword evidence="1 3" id="KW-0456">Lyase</keyword>
<dbReference type="PANTHER" id="PTHR34183:SF1">
    <property type="entry name" value="ENDOLYTIC PEPTIDOGLYCAN TRANSGLYCOSYLASE RLPA"/>
    <property type="match status" value="1"/>
</dbReference>
<accession>A0A2M7G6H0</accession>
<dbReference type="GO" id="GO:0008932">
    <property type="term" value="F:lytic endotransglycosylase activity"/>
    <property type="evidence" value="ECO:0007669"/>
    <property type="project" value="UniProtKB-UniRule"/>
</dbReference>
<dbReference type="Gene3D" id="2.40.40.10">
    <property type="entry name" value="RlpA-like domain"/>
    <property type="match status" value="1"/>
</dbReference>
<dbReference type="SUPFAM" id="SSF50685">
    <property type="entry name" value="Barwin-like endoglucanases"/>
    <property type="match status" value="1"/>
</dbReference>
<dbReference type="GO" id="GO:0000270">
    <property type="term" value="P:peptidoglycan metabolic process"/>
    <property type="evidence" value="ECO:0007669"/>
    <property type="project" value="UniProtKB-UniRule"/>
</dbReference>
<proteinExistence type="inferred from homology"/>
<dbReference type="EMBL" id="PFFQ01000023">
    <property type="protein sequence ID" value="PIW17611.1"/>
    <property type="molecule type" value="Genomic_DNA"/>
</dbReference>
<evidence type="ECO:0000256" key="4">
    <source>
        <dbReference type="RuleBase" id="RU003495"/>
    </source>
</evidence>
<dbReference type="CDD" id="cd22268">
    <property type="entry name" value="DPBB_RlpA-like"/>
    <property type="match status" value="1"/>
</dbReference>
<feature type="signal peptide" evidence="3">
    <location>
        <begin position="1"/>
        <end position="19"/>
    </location>
</feature>
<reference evidence="6 7" key="1">
    <citation type="submission" date="2017-09" db="EMBL/GenBank/DDBJ databases">
        <title>Depth-based differentiation of microbial function through sediment-hosted aquifers and enrichment of novel symbionts in the deep terrestrial subsurface.</title>
        <authorList>
            <person name="Probst A.J."/>
            <person name="Ladd B."/>
            <person name="Jarett J.K."/>
            <person name="Geller-Mcgrath D.E."/>
            <person name="Sieber C.M."/>
            <person name="Emerson J.B."/>
            <person name="Anantharaman K."/>
            <person name="Thomas B.C."/>
            <person name="Malmstrom R."/>
            <person name="Stieglmeier M."/>
            <person name="Klingl A."/>
            <person name="Woyke T."/>
            <person name="Ryan C.M."/>
            <person name="Banfield J.F."/>
        </authorList>
    </citation>
    <scope>NUCLEOTIDE SEQUENCE [LARGE SCALE GENOMIC DNA]</scope>
    <source>
        <strain evidence="6">CG17_big_fil_post_rev_8_21_14_2_50_48_46</strain>
    </source>
</reference>
<protein>
    <recommendedName>
        <fullName evidence="3">Probable endolytic peptidoglycan transglycosylase RlpA</fullName>
        <ecNumber evidence="3">4.2.2.-</ecNumber>
    </recommendedName>
</protein>
<evidence type="ECO:0000256" key="3">
    <source>
        <dbReference type="HAMAP-Rule" id="MF_02071"/>
    </source>
</evidence>
<dbReference type="InterPro" id="IPR012997">
    <property type="entry name" value="RplA"/>
</dbReference>
<keyword evidence="2 3" id="KW-0961">Cell wall biogenesis/degradation</keyword>
<gene>
    <name evidence="3" type="primary">rlpA</name>
    <name evidence="6" type="ORF">COW36_08675</name>
</gene>
<evidence type="ECO:0000313" key="7">
    <source>
        <dbReference type="Proteomes" id="UP000231019"/>
    </source>
</evidence>
<dbReference type="Pfam" id="PF03330">
    <property type="entry name" value="DPBB_1"/>
    <property type="match status" value="1"/>
</dbReference>
<evidence type="ECO:0000313" key="6">
    <source>
        <dbReference type="EMBL" id="PIW17611.1"/>
    </source>
</evidence>